<gene>
    <name evidence="9" type="ORF">WM40_18305</name>
</gene>
<name>A0A0F5JWL8_9BURK</name>
<keyword evidence="3" id="KW-0201">Cytochrome c-type biogenesis</keyword>
<accession>A0A0F5JWL8</accession>
<evidence type="ECO:0000256" key="5">
    <source>
        <dbReference type="ARBA" id="ARBA00023136"/>
    </source>
</evidence>
<evidence type="ECO:0000256" key="3">
    <source>
        <dbReference type="ARBA" id="ARBA00022748"/>
    </source>
</evidence>
<keyword evidence="4 7" id="KW-1133">Transmembrane helix</keyword>
<dbReference type="InterPro" id="IPR007816">
    <property type="entry name" value="ResB-like_domain"/>
</dbReference>
<evidence type="ECO:0000256" key="7">
    <source>
        <dbReference type="SAM" id="Phobius"/>
    </source>
</evidence>
<dbReference type="OrthoDB" id="9770923at2"/>
<keyword evidence="10" id="KW-1185">Reference proteome</keyword>
<dbReference type="AlphaFoldDB" id="A0A0F5JWL8"/>
<evidence type="ECO:0000256" key="6">
    <source>
        <dbReference type="SAM" id="MobiDB-lite"/>
    </source>
</evidence>
<dbReference type="GO" id="GO:0016020">
    <property type="term" value="C:membrane"/>
    <property type="evidence" value="ECO:0007669"/>
    <property type="project" value="UniProtKB-SubCell"/>
</dbReference>
<dbReference type="GO" id="GO:0017004">
    <property type="term" value="P:cytochrome complex assembly"/>
    <property type="evidence" value="ECO:0007669"/>
    <property type="project" value="UniProtKB-KW"/>
</dbReference>
<protein>
    <submittedName>
        <fullName evidence="9">Cytochrome C biogenesis protein ResB</fullName>
    </submittedName>
</protein>
<evidence type="ECO:0000313" key="10">
    <source>
        <dbReference type="Proteomes" id="UP000033618"/>
    </source>
</evidence>
<evidence type="ECO:0000256" key="1">
    <source>
        <dbReference type="ARBA" id="ARBA00004141"/>
    </source>
</evidence>
<dbReference type="STRING" id="28092.WM40_18305"/>
<dbReference type="Proteomes" id="UP000033618">
    <property type="component" value="Unassembled WGS sequence"/>
</dbReference>
<dbReference type="PANTHER" id="PTHR31566:SF0">
    <property type="entry name" value="CYTOCHROME C BIOGENESIS PROTEIN CCS1, CHLOROPLASTIC"/>
    <property type="match status" value="1"/>
</dbReference>
<proteinExistence type="predicted"/>
<evidence type="ECO:0000256" key="2">
    <source>
        <dbReference type="ARBA" id="ARBA00022692"/>
    </source>
</evidence>
<feature type="region of interest" description="Disordered" evidence="6">
    <location>
        <begin position="717"/>
        <end position="753"/>
    </location>
</feature>
<comment type="caution">
    <text evidence="9">The sequence shown here is derived from an EMBL/GenBank/DDBJ whole genome shotgun (WGS) entry which is preliminary data.</text>
</comment>
<feature type="transmembrane region" description="Helical" evidence="7">
    <location>
        <begin position="178"/>
        <end position="196"/>
    </location>
</feature>
<dbReference type="PANTHER" id="PTHR31566">
    <property type="entry name" value="CYTOCHROME C BIOGENESIS PROTEIN CCS1, CHLOROPLASTIC"/>
    <property type="match status" value="1"/>
</dbReference>
<comment type="subcellular location">
    <subcellularLocation>
        <location evidence="1">Membrane</location>
        <topology evidence="1">Multi-pass membrane protein</topology>
    </subcellularLocation>
</comment>
<feature type="transmembrane region" description="Helical" evidence="7">
    <location>
        <begin position="20"/>
        <end position="47"/>
    </location>
</feature>
<dbReference type="RefSeq" id="WP_046153593.1">
    <property type="nucleotide sequence ID" value="NZ_CADFGU010000014.1"/>
</dbReference>
<evidence type="ECO:0000256" key="4">
    <source>
        <dbReference type="ARBA" id="ARBA00022989"/>
    </source>
</evidence>
<feature type="compositionally biased region" description="Low complexity" evidence="6">
    <location>
        <begin position="725"/>
        <end position="753"/>
    </location>
</feature>
<feature type="transmembrane region" description="Helical" evidence="7">
    <location>
        <begin position="79"/>
        <end position="97"/>
    </location>
</feature>
<dbReference type="Pfam" id="PF05140">
    <property type="entry name" value="ResB"/>
    <property type="match status" value="1"/>
</dbReference>
<sequence length="753" mass="82773">MRSTPASARSSRFDRTRRSLIDLFASMRFAIALLTILAIASIIGTVIKQNDPYPNYVNQFGPFWADIFRSLDMYNVYSAWWFMLILAFLIISISLCVTRNGPKMIADTRNWKDRVRENSLRAFHHHDEYASPAVQRDAVHACEQLLVRAGYKTRTREAEGTDSGATLISAKRGAFTRVGYILAHLAIVVICIGGLLDSGLMVRMQVWLFGKSPVVTNAPIAQIGPEHRLWPQNPSFRGYAWVPEGQYVSTAILNEKDGILLQDLPFSIQLNKFIVDYYSTGMPKLFASDIVVIDRQTGKRTPARVEVNKPFTYDGVSIYQSSFEDGGTTLELTGYPMQGTAVKAAPYKGTIGGTTTLPDGDTIEFSDFRAINVENLTDGSGKTDARGVARQSGFQHALDERLGSGAKSVTSENLHNIGPSIQYKIRDSAGQAREFNNYMVPTLVNGAPMFLAGMREQPDAPFRYLRIPADDESSVKQWMLVRAALQDPALRGAAARAFADRSVGAGAAPNAANAQLADNLRESAIRVLNLFAGVQADGSTLAGQPVQAAGGFPAVANFIEGSVPAPDREKAAGLLLRMLEGSVWDLWQLARAKAGEPPLQPDAPHMRFVQNTINALSDSFYYGAPVFLQLDNFHQVQASVFQLTRAPGERIVYLGSLMLVLGIFAMFYVRERRVWIWLRPAGDTRTHVLMAMSTARRTMDFEKEYVRMRDAVRQTVAPDAHDDAAIPAATPDSDTPSHTPSDASDAASDTTTK</sequence>
<dbReference type="InterPro" id="IPR023494">
    <property type="entry name" value="Cyt_c_bgen_Ccs1/CcsB/ResB"/>
</dbReference>
<dbReference type="PATRIC" id="fig|28092.6.peg.4301"/>
<feature type="domain" description="ResB-like" evidence="8">
    <location>
        <begin position="27"/>
        <end position="705"/>
    </location>
</feature>
<organism evidence="9 10">
    <name type="scientific">Robbsia andropogonis</name>
    <dbReference type="NCBI Taxonomy" id="28092"/>
    <lineage>
        <taxon>Bacteria</taxon>
        <taxon>Pseudomonadati</taxon>
        <taxon>Pseudomonadota</taxon>
        <taxon>Betaproteobacteria</taxon>
        <taxon>Burkholderiales</taxon>
        <taxon>Burkholderiaceae</taxon>
        <taxon>Robbsia</taxon>
    </lineage>
</organism>
<reference evidence="9 10" key="1">
    <citation type="submission" date="2015-03" db="EMBL/GenBank/DDBJ databases">
        <title>Draft Genome Sequence of Burkholderia andropogonis type strain ICMP2807, isolated from Sorghum bicolor.</title>
        <authorList>
            <person name="Lopes-Santos L."/>
            <person name="Castro D.B."/>
            <person name="Ottoboni L.M."/>
            <person name="Park D."/>
            <person name="Weirc B.S."/>
            <person name="Destefano S.A."/>
        </authorList>
    </citation>
    <scope>NUCLEOTIDE SEQUENCE [LARGE SCALE GENOMIC DNA]</scope>
    <source>
        <strain evidence="9 10">ICMP2807</strain>
    </source>
</reference>
<feature type="transmembrane region" description="Helical" evidence="7">
    <location>
        <begin position="651"/>
        <end position="669"/>
    </location>
</feature>
<evidence type="ECO:0000313" key="9">
    <source>
        <dbReference type="EMBL" id="KKB62261.1"/>
    </source>
</evidence>
<evidence type="ECO:0000259" key="8">
    <source>
        <dbReference type="Pfam" id="PF05140"/>
    </source>
</evidence>
<keyword evidence="2 7" id="KW-0812">Transmembrane</keyword>
<keyword evidence="5 7" id="KW-0472">Membrane</keyword>
<dbReference type="EMBL" id="LAQU01000022">
    <property type="protein sequence ID" value="KKB62261.1"/>
    <property type="molecule type" value="Genomic_DNA"/>
</dbReference>